<dbReference type="SUPFAM" id="SSF47203">
    <property type="entry name" value="Acyl-CoA dehydrogenase C-terminal domain-like"/>
    <property type="match status" value="1"/>
</dbReference>
<dbReference type="InterPro" id="IPR013786">
    <property type="entry name" value="AcylCoA_DH/ox_N"/>
</dbReference>
<evidence type="ECO:0000256" key="1">
    <source>
        <dbReference type="ARBA" id="ARBA00023002"/>
    </source>
</evidence>
<dbReference type="GO" id="GO:0003995">
    <property type="term" value="F:acyl-CoA dehydrogenase activity"/>
    <property type="evidence" value="ECO:0007669"/>
    <property type="project" value="TreeGrafter"/>
</dbReference>
<dbReference type="InterPro" id="IPR046373">
    <property type="entry name" value="Acyl-CoA_Oxase/DH_mid-dom_sf"/>
</dbReference>
<evidence type="ECO:0000259" key="3">
    <source>
        <dbReference type="Pfam" id="PF08028"/>
    </source>
</evidence>
<dbReference type="EMBL" id="QEKO01000002">
    <property type="protein sequence ID" value="PVY62702.1"/>
    <property type="molecule type" value="Genomic_DNA"/>
</dbReference>
<protein>
    <submittedName>
        <fullName evidence="4">Alkylation response protein AidB-like acyl-CoA dehydrogenase</fullName>
    </submittedName>
</protein>
<dbReference type="InterPro" id="IPR037069">
    <property type="entry name" value="AcylCoA_DH/ox_N_sf"/>
</dbReference>
<dbReference type="OrthoDB" id="7316074at2"/>
<dbReference type="Gene3D" id="2.40.110.10">
    <property type="entry name" value="Butyryl-CoA Dehydrogenase, subunit A, domain 2"/>
    <property type="match status" value="1"/>
</dbReference>
<keyword evidence="1" id="KW-0560">Oxidoreductase</keyword>
<dbReference type="STRING" id="1231391.GCA_000308195_00723"/>
<dbReference type="InterPro" id="IPR036250">
    <property type="entry name" value="AcylCo_DH-like_C"/>
</dbReference>
<dbReference type="SUPFAM" id="SSF56645">
    <property type="entry name" value="Acyl-CoA dehydrogenase NM domain-like"/>
    <property type="match status" value="1"/>
</dbReference>
<reference evidence="4 5" key="1">
    <citation type="submission" date="2018-04" db="EMBL/GenBank/DDBJ databases">
        <title>Genomic Encyclopedia of Type Strains, Phase IV (KMG-IV): sequencing the most valuable type-strain genomes for metagenomic binning, comparative biology and taxonomic classification.</title>
        <authorList>
            <person name="Goeker M."/>
        </authorList>
    </citation>
    <scope>NUCLEOTIDE SEQUENCE [LARGE SCALE GENOMIC DNA]</scope>
    <source>
        <strain evidence="4 5">DSM 10065</strain>
    </source>
</reference>
<sequence length="423" mass="46502">MDHQDISDFLPPEAAWFDAPGRRSPVAGAPSLETLMARARELSGGYLKEHARRTETERRVSEEATALFREAGFFRMMQPARFGGYEYGFTAFIDVISELGRGCPSSSWGCSLGSVHQWLLGTFPLQAQEDVWNDNPHAIMCGSYAPAATCEKADGGYLVSGKWHWSSNIDNSDWALIGVFFPPDDETPEKHAGFLLVPRKDWAVDDDWFTAGQAGTGSKTVWIEKPTFVPEHRKLTFAQASSNNPPGARTNDNPLYRLPFLSTVPVCLVAPILGAAQGAIDEFSEMVGVRVTRGAVAGGGGRLKDFFPVQSRMAEATALLDAARLLIYRDTADVERMAAAGQKIDVDTRIRNRRDHAFATRMARDAIEAIFANVGGNGMALEQPIQRFWRDGNTIAKHISLNWDAVSSMVGQQMLGLEPKGQY</sequence>
<accession>A0A2U1CNW7</accession>
<dbReference type="Proteomes" id="UP000246145">
    <property type="component" value="Unassembled WGS sequence"/>
</dbReference>
<proteinExistence type="predicted"/>
<name>A0A2U1CNW7_9BURK</name>
<dbReference type="PANTHER" id="PTHR43884">
    <property type="entry name" value="ACYL-COA DEHYDROGENASE"/>
    <property type="match status" value="1"/>
</dbReference>
<organism evidence="4 5">
    <name type="scientific">Pusillimonas noertemannii</name>
    <dbReference type="NCBI Taxonomy" id="305977"/>
    <lineage>
        <taxon>Bacteria</taxon>
        <taxon>Pseudomonadati</taxon>
        <taxon>Pseudomonadota</taxon>
        <taxon>Betaproteobacteria</taxon>
        <taxon>Burkholderiales</taxon>
        <taxon>Alcaligenaceae</taxon>
        <taxon>Pusillimonas</taxon>
    </lineage>
</organism>
<dbReference type="InterPro" id="IPR009100">
    <property type="entry name" value="AcylCoA_DH/oxidase_NM_dom_sf"/>
</dbReference>
<feature type="domain" description="Acyl-CoA dehydrogenase/oxidase N-terminal" evidence="2">
    <location>
        <begin position="33"/>
        <end position="115"/>
    </location>
</feature>
<dbReference type="Pfam" id="PF02771">
    <property type="entry name" value="Acyl-CoA_dh_N"/>
    <property type="match status" value="1"/>
</dbReference>
<dbReference type="Pfam" id="PF08028">
    <property type="entry name" value="Acyl-CoA_dh_2"/>
    <property type="match status" value="1"/>
</dbReference>
<dbReference type="PANTHER" id="PTHR43884:SF12">
    <property type="entry name" value="ISOVALERYL-COA DEHYDROGENASE, MITOCHONDRIAL-RELATED"/>
    <property type="match status" value="1"/>
</dbReference>
<dbReference type="PIRSF" id="PIRSF016578">
    <property type="entry name" value="HsaA"/>
    <property type="match status" value="1"/>
</dbReference>
<dbReference type="AlphaFoldDB" id="A0A2U1CNW7"/>
<evidence type="ECO:0000313" key="5">
    <source>
        <dbReference type="Proteomes" id="UP000246145"/>
    </source>
</evidence>
<evidence type="ECO:0000259" key="2">
    <source>
        <dbReference type="Pfam" id="PF02771"/>
    </source>
</evidence>
<dbReference type="Gene3D" id="1.10.540.10">
    <property type="entry name" value="Acyl-CoA dehydrogenase/oxidase, N-terminal domain"/>
    <property type="match status" value="1"/>
</dbReference>
<keyword evidence="5" id="KW-1185">Reference proteome</keyword>
<gene>
    <name evidence="4" type="ORF">C7440_2197</name>
</gene>
<feature type="domain" description="Acyl-CoA dehydrogenase C-terminal" evidence="3">
    <location>
        <begin position="267"/>
        <end position="403"/>
    </location>
</feature>
<comment type="caution">
    <text evidence="4">The sequence shown here is derived from an EMBL/GenBank/DDBJ whole genome shotgun (WGS) entry which is preliminary data.</text>
</comment>
<dbReference type="RefSeq" id="WP_116518536.1">
    <property type="nucleotide sequence ID" value="NZ_JACCEX010000002.1"/>
</dbReference>
<dbReference type="GO" id="GO:0050660">
    <property type="term" value="F:flavin adenine dinucleotide binding"/>
    <property type="evidence" value="ECO:0007669"/>
    <property type="project" value="InterPro"/>
</dbReference>
<dbReference type="InterPro" id="IPR013107">
    <property type="entry name" value="Acyl-CoA_DH_C"/>
</dbReference>
<evidence type="ECO:0000313" key="4">
    <source>
        <dbReference type="EMBL" id="PVY62702.1"/>
    </source>
</evidence>
<dbReference type="Gene3D" id="1.20.140.10">
    <property type="entry name" value="Butyryl-CoA Dehydrogenase, subunit A, domain 3"/>
    <property type="match status" value="1"/>
</dbReference>